<dbReference type="NCBIfam" id="NF008049">
    <property type="entry name" value="PRK10782.1"/>
    <property type="match status" value="1"/>
</dbReference>
<reference evidence="11" key="2">
    <citation type="journal article" date="2016" name="Genome Announc.">
        <title>Draft Genome Sequences of Two Novel Amoeba-Resistant Intranuclear Bacteria, 'Candidatus Berkiella cookevillensis' and 'Candidatus Berkiella aquae'.</title>
        <authorList>
            <person name="Mehari Y.T."/>
            <person name="Arivett B.A."/>
            <person name="Farone A.L."/>
            <person name="Gunderson J.H."/>
            <person name="Farone M.B."/>
        </authorList>
    </citation>
    <scope>NUCLEOTIDE SEQUENCE</scope>
    <source>
        <strain evidence="11">HT99</strain>
    </source>
</reference>
<name>A0A0Q9YID3_9GAMM</name>
<evidence type="ECO:0000259" key="9">
    <source>
        <dbReference type="PROSITE" id="PS50928"/>
    </source>
</evidence>
<accession>A0A0Q9YID3</accession>
<organism evidence="10">
    <name type="scientific">Candidatus Berkiella aquae</name>
    <dbReference type="NCBI Taxonomy" id="295108"/>
    <lineage>
        <taxon>Bacteria</taxon>
        <taxon>Pseudomonadati</taxon>
        <taxon>Pseudomonadota</taxon>
        <taxon>Gammaproteobacteria</taxon>
        <taxon>Candidatus Berkiellales</taxon>
        <taxon>Candidatus Berkiellaceae</taxon>
        <taxon>Candidatus Berkiella</taxon>
    </lineage>
</organism>
<sequence>MFNEILKAFIETCTMVFFSGLFAALGGLPLGILLSLSRKGQLLENKWLNWGLGAIINAARSIPFIILMIAVIPLTRFLAGSSIQVKALIVPLTLAAIPFFARTVEIALNEVPKGLVEAAKAMGATPLQIIYKVLLPEAMSGIIGGLTLTLVNLVGFSAMAGFNGSGGLGKLAIDYGFYRYDTEIVLITVVIMIVLVQFLQSVGDYVQRKIFTH</sequence>
<feature type="transmembrane region" description="Helical" evidence="8">
    <location>
        <begin position="48"/>
        <end position="71"/>
    </location>
</feature>
<keyword evidence="6 8" id="KW-1133">Transmembrane helix</keyword>
<dbReference type="Proteomes" id="UP000051497">
    <property type="component" value="Unassembled WGS sequence"/>
</dbReference>
<keyword evidence="12" id="KW-1185">Reference proteome</keyword>
<keyword evidence="4" id="KW-1003">Cell membrane</keyword>
<comment type="caution">
    <text evidence="10">The sequence shown here is derived from an EMBL/GenBank/DDBJ whole genome shotgun (WGS) entry which is preliminary data.</text>
</comment>
<gene>
    <name evidence="10" type="primary">metI_1</name>
    <name evidence="11" type="ORF">HT99x_009645</name>
    <name evidence="10" type="ORF">HT99x_02486</name>
</gene>
<keyword evidence="7 8" id="KW-0472">Membrane</keyword>
<evidence type="ECO:0000256" key="8">
    <source>
        <dbReference type="RuleBase" id="RU363032"/>
    </source>
</evidence>
<reference evidence="10" key="1">
    <citation type="submission" date="2015-09" db="EMBL/GenBank/DDBJ databases">
        <title>Draft Genome Sequences of Two Novel Amoeba-resistant Intranuclear Bacteria, Candidatus Berkiella cookevillensis and Candidatus Berkiella aquae.</title>
        <authorList>
            <person name="Mehari Y.T."/>
            <person name="Arivett B.A."/>
            <person name="Farone A.L."/>
            <person name="Gunderson J.H."/>
            <person name="Farone M.B."/>
        </authorList>
    </citation>
    <scope>NUCLEOTIDE SEQUENCE [LARGE SCALE GENOMIC DNA]</scope>
    <source>
        <strain evidence="10">HT99</strain>
    </source>
</reference>
<dbReference type="FunFam" id="1.10.3720.10:FF:000002">
    <property type="entry name" value="D-methionine ABC transporter permease MetI"/>
    <property type="match status" value="1"/>
</dbReference>
<dbReference type="InterPro" id="IPR051322">
    <property type="entry name" value="AA_ABC_Transporter_Permease"/>
</dbReference>
<comment type="similarity">
    <text evidence="2">Belongs to the binding-protein-dependent transport system permease family. CysTW subfamily.</text>
</comment>
<evidence type="ECO:0000256" key="3">
    <source>
        <dbReference type="ARBA" id="ARBA00022448"/>
    </source>
</evidence>
<evidence type="ECO:0000256" key="6">
    <source>
        <dbReference type="ARBA" id="ARBA00022989"/>
    </source>
</evidence>
<feature type="transmembrane region" description="Helical" evidence="8">
    <location>
        <begin position="142"/>
        <end position="164"/>
    </location>
</feature>
<dbReference type="EMBL" id="LKAJ01000012">
    <property type="protein sequence ID" value="KRG20390.1"/>
    <property type="molecule type" value="Genomic_DNA"/>
</dbReference>
<feature type="transmembrane region" description="Helical" evidence="8">
    <location>
        <begin position="15"/>
        <end position="36"/>
    </location>
</feature>
<dbReference type="RefSeq" id="WP_075067100.1">
    <property type="nucleotide sequence ID" value="NZ_LKAJ02000001.1"/>
</dbReference>
<dbReference type="STRING" id="295108.HT99x_02486"/>
<dbReference type="InterPro" id="IPR000515">
    <property type="entry name" value="MetI-like"/>
</dbReference>
<dbReference type="PROSITE" id="PS50928">
    <property type="entry name" value="ABC_TM1"/>
    <property type="match status" value="1"/>
</dbReference>
<dbReference type="CDD" id="cd06261">
    <property type="entry name" value="TM_PBP2"/>
    <property type="match status" value="1"/>
</dbReference>
<reference evidence="11" key="3">
    <citation type="submission" date="2021-06" db="EMBL/GenBank/DDBJ databases">
        <title>Genomic Description and Analysis of Intracellular Bacteria, Candidatus Berkiella cookevillensis and Candidatus Berkiella aquae.</title>
        <authorList>
            <person name="Kidane D.T."/>
            <person name="Mehari Y.T."/>
            <person name="Rice F.C."/>
            <person name="Arivett B.A."/>
            <person name="Farone A.L."/>
            <person name="Berk S.G."/>
            <person name="Farone M.B."/>
        </authorList>
    </citation>
    <scope>NUCLEOTIDE SEQUENCE</scope>
    <source>
        <strain evidence="11">HT99</strain>
    </source>
</reference>
<proteinExistence type="inferred from homology"/>
<dbReference type="Pfam" id="PF00528">
    <property type="entry name" value="BPD_transp_1"/>
    <property type="match status" value="1"/>
</dbReference>
<evidence type="ECO:0000256" key="2">
    <source>
        <dbReference type="ARBA" id="ARBA00007069"/>
    </source>
</evidence>
<evidence type="ECO:0000256" key="7">
    <source>
        <dbReference type="ARBA" id="ARBA00023136"/>
    </source>
</evidence>
<keyword evidence="5 8" id="KW-0812">Transmembrane</keyword>
<evidence type="ECO:0000256" key="1">
    <source>
        <dbReference type="ARBA" id="ARBA00004651"/>
    </source>
</evidence>
<dbReference type="Gene3D" id="1.10.3720.10">
    <property type="entry name" value="MetI-like"/>
    <property type="match status" value="1"/>
</dbReference>
<dbReference type="InterPro" id="IPR035906">
    <property type="entry name" value="MetI-like_sf"/>
</dbReference>
<dbReference type="SUPFAM" id="SSF161098">
    <property type="entry name" value="MetI-like"/>
    <property type="match status" value="1"/>
</dbReference>
<dbReference type="EMBL" id="LKAJ02000001">
    <property type="protein sequence ID" value="MCS5711698.1"/>
    <property type="molecule type" value="Genomic_DNA"/>
</dbReference>
<dbReference type="GO" id="GO:0005886">
    <property type="term" value="C:plasma membrane"/>
    <property type="evidence" value="ECO:0007669"/>
    <property type="project" value="UniProtKB-SubCell"/>
</dbReference>
<dbReference type="AlphaFoldDB" id="A0A0Q9YID3"/>
<evidence type="ECO:0000256" key="4">
    <source>
        <dbReference type="ARBA" id="ARBA00022475"/>
    </source>
</evidence>
<evidence type="ECO:0000256" key="5">
    <source>
        <dbReference type="ARBA" id="ARBA00022692"/>
    </source>
</evidence>
<comment type="subcellular location">
    <subcellularLocation>
        <location evidence="1 8">Cell membrane</location>
        <topology evidence="1 8">Multi-pass membrane protein</topology>
    </subcellularLocation>
</comment>
<dbReference type="PATRIC" id="fig|1590043.3.peg.2534"/>
<protein>
    <submittedName>
        <fullName evidence="11">ABC transporter permease</fullName>
    </submittedName>
    <submittedName>
        <fullName evidence="10">D-methionine transport system permease protein MetI</fullName>
    </submittedName>
</protein>
<evidence type="ECO:0000313" key="11">
    <source>
        <dbReference type="EMBL" id="MCS5711698.1"/>
    </source>
</evidence>
<keyword evidence="3 8" id="KW-0813">Transport</keyword>
<dbReference type="PANTHER" id="PTHR30450:SF1">
    <property type="entry name" value="D-METHIONINE TRANSPORT SYSTEM PERMEASE PROTEIN METI-RELATED"/>
    <property type="match status" value="1"/>
</dbReference>
<evidence type="ECO:0000313" key="10">
    <source>
        <dbReference type="EMBL" id="KRG20390.1"/>
    </source>
</evidence>
<feature type="transmembrane region" description="Helical" evidence="8">
    <location>
        <begin position="184"/>
        <end position="206"/>
    </location>
</feature>
<dbReference type="PANTHER" id="PTHR30450">
    <property type="entry name" value="ABC TRANSPORTER PERMEASE"/>
    <property type="match status" value="1"/>
</dbReference>
<feature type="transmembrane region" description="Helical" evidence="8">
    <location>
        <begin position="83"/>
        <end position="101"/>
    </location>
</feature>
<evidence type="ECO:0000313" key="12">
    <source>
        <dbReference type="Proteomes" id="UP000051497"/>
    </source>
</evidence>
<dbReference type="OrthoDB" id="9793490at2"/>
<feature type="domain" description="ABC transmembrane type-1" evidence="9">
    <location>
        <begin position="9"/>
        <end position="203"/>
    </location>
</feature>
<dbReference type="GO" id="GO:0048473">
    <property type="term" value="P:D-methionine transmembrane transport"/>
    <property type="evidence" value="ECO:0007669"/>
    <property type="project" value="TreeGrafter"/>
</dbReference>